<dbReference type="RefSeq" id="WP_109794457.1">
    <property type="nucleotide sequence ID" value="NZ_PHIG01000004.1"/>
</dbReference>
<dbReference type="PRINTS" id="PR00604">
    <property type="entry name" value="CYTCHRMECIAB"/>
</dbReference>
<evidence type="ECO:0000256" key="3">
    <source>
        <dbReference type="ARBA" id="ARBA00022723"/>
    </source>
</evidence>
<dbReference type="PROSITE" id="PS51007">
    <property type="entry name" value="CYTC"/>
    <property type="match status" value="1"/>
</dbReference>
<dbReference type="Gene3D" id="1.10.760.10">
    <property type="entry name" value="Cytochrome c-like domain"/>
    <property type="match status" value="1"/>
</dbReference>
<dbReference type="AlphaFoldDB" id="A0A2M9G7F1"/>
<sequence length="135" mass="14631">MRLILAACLATLLSLPAAAGEGDAASGEEIFMRFCKQCHIPIPGDPLTAPDLSGVVGRPVAAEQGYRYSDAFLARREEGMIWTEENLDAFLRHPRDFIPGSIMVFKGVRRGSHRDDLIAFLKALEPRSGSGTASD</sequence>
<proteinExistence type="predicted"/>
<dbReference type="GO" id="GO:0009055">
    <property type="term" value="F:electron transfer activity"/>
    <property type="evidence" value="ECO:0007669"/>
    <property type="project" value="InterPro"/>
</dbReference>
<evidence type="ECO:0000256" key="4">
    <source>
        <dbReference type="ARBA" id="ARBA00022982"/>
    </source>
</evidence>
<feature type="chain" id="PRO_5014948562" evidence="7">
    <location>
        <begin position="20"/>
        <end position="135"/>
    </location>
</feature>
<evidence type="ECO:0000256" key="1">
    <source>
        <dbReference type="ARBA" id="ARBA00022448"/>
    </source>
</evidence>
<dbReference type="InterPro" id="IPR009056">
    <property type="entry name" value="Cyt_c-like_dom"/>
</dbReference>
<evidence type="ECO:0000256" key="7">
    <source>
        <dbReference type="SAM" id="SignalP"/>
    </source>
</evidence>
<dbReference type="GO" id="GO:0046872">
    <property type="term" value="F:metal ion binding"/>
    <property type="evidence" value="ECO:0007669"/>
    <property type="project" value="UniProtKB-KW"/>
</dbReference>
<dbReference type="PANTHER" id="PTHR11961">
    <property type="entry name" value="CYTOCHROME C"/>
    <property type="match status" value="1"/>
</dbReference>
<dbReference type="EMBL" id="PHIG01000004">
    <property type="protein sequence ID" value="PJK31632.1"/>
    <property type="molecule type" value="Genomic_DNA"/>
</dbReference>
<dbReference type="InterPro" id="IPR036909">
    <property type="entry name" value="Cyt_c-like_dom_sf"/>
</dbReference>
<keyword evidence="1" id="KW-0813">Transport</keyword>
<evidence type="ECO:0000259" key="8">
    <source>
        <dbReference type="PROSITE" id="PS51007"/>
    </source>
</evidence>
<evidence type="ECO:0000313" key="10">
    <source>
        <dbReference type="Proteomes" id="UP000229498"/>
    </source>
</evidence>
<keyword evidence="3 6" id="KW-0479">Metal-binding</keyword>
<feature type="domain" description="Cytochrome c" evidence="8">
    <location>
        <begin position="22"/>
        <end position="125"/>
    </location>
</feature>
<dbReference type="OrthoDB" id="9805828at2"/>
<keyword evidence="7" id="KW-0732">Signal</keyword>
<dbReference type="InterPro" id="IPR002327">
    <property type="entry name" value="Cyt_c_1A/1B"/>
</dbReference>
<keyword evidence="5 6" id="KW-0408">Iron</keyword>
<dbReference type="GO" id="GO:0020037">
    <property type="term" value="F:heme binding"/>
    <property type="evidence" value="ECO:0007669"/>
    <property type="project" value="InterPro"/>
</dbReference>
<gene>
    <name evidence="9" type="ORF">CVT23_00845</name>
</gene>
<dbReference type="SUPFAM" id="SSF46626">
    <property type="entry name" value="Cytochrome c"/>
    <property type="match status" value="1"/>
</dbReference>
<keyword evidence="10" id="KW-1185">Reference proteome</keyword>
<organism evidence="9 10">
    <name type="scientific">Minwuia thermotolerans</name>
    <dbReference type="NCBI Taxonomy" id="2056226"/>
    <lineage>
        <taxon>Bacteria</taxon>
        <taxon>Pseudomonadati</taxon>
        <taxon>Pseudomonadota</taxon>
        <taxon>Alphaproteobacteria</taxon>
        <taxon>Minwuiales</taxon>
        <taxon>Minwuiaceae</taxon>
        <taxon>Minwuia</taxon>
    </lineage>
</organism>
<evidence type="ECO:0000256" key="6">
    <source>
        <dbReference type="PROSITE-ProRule" id="PRU00433"/>
    </source>
</evidence>
<keyword evidence="2 6" id="KW-0349">Heme</keyword>
<protein>
    <submittedName>
        <fullName evidence="9">Cytochrome c family protein</fullName>
    </submittedName>
</protein>
<accession>A0A2M9G7F1</accession>
<keyword evidence="4" id="KW-0249">Electron transport</keyword>
<evidence type="ECO:0000256" key="5">
    <source>
        <dbReference type="ARBA" id="ARBA00023004"/>
    </source>
</evidence>
<name>A0A2M9G7F1_9PROT</name>
<evidence type="ECO:0000313" key="9">
    <source>
        <dbReference type="EMBL" id="PJK31632.1"/>
    </source>
</evidence>
<feature type="signal peptide" evidence="7">
    <location>
        <begin position="1"/>
        <end position="19"/>
    </location>
</feature>
<reference evidence="9 10" key="1">
    <citation type="submission" date="2017-11" db="EMBL/GenBank/DDBJ databases">
        <title>Draft genome sequence of Rhizobiales bacterium SY3-13.</title>
        <authorList>
            <person name="Sun C."/>
        </authorList>
    </citation>
    <scope>NUCLEOTIDE SEQUENCE [LARGE SCALE GENOMIC DNA]</scope>
    <source>
        <strain evidence="9 10">SY3-13</strain>
    </source>
</reference>
<dbReference type="Proteomes" id="UP000229498">
    <property type="component" value="Unassembled WGS sequence"/>
</dbReference>
<comment type="caution">
    <text evidence="9">The sequence shown here is derived from an EMBL/GenBank/DDBJ whole genome shotgun (WGS) entry which is preliminary data.</text>
</comment>
<evidence type="ECO:0000256" key="2">
    <source>
        <dbReference type="ARBA" id="ARBA00022617"/>
    </source>
</evidence>